<evidence type="ECO:0000256" key="1">
    <source>
        <dbReference type="PROSITE-ProRule" id="PRU00047"/>
    </source>
</evidence>
<feature type="compositionally biased region" description="Basic and acidic residues" evidence="2">
    <location>
        <begin position="160"/>
        <end position="171"/>
    </location>
</feature>
<dbReference type="Gene3D" id="4.10.60.10">
    <property type="entry name" value="Zinc finger, CCHC-type"/>
    <property type="match status" value="1"/>
</dbReference>
<feature type="region of interest" description="Disordered" evidence="2">
    <location>
        <begin position="148"/>
        <end position="211"/>
    </location>
</feature>
<reference evidence="4 5" key="1">
    <citation type="submission" date="2022-12" db="EMBL/GenBank/DDBJ databases">
        <title>Chromosome-level genome of Tegillarca granosa.</title>
        <authorList>
            <person name="Kim J."/>
        </authorList>
    </citation>
    <scope>NUCLEOTIDE SEQUENCE [LARGE SCALE GENOMIC DNA]</scope>
    <source>
        <strain evidence="4">Teg-2019</strain>
        <tissue evidence="4">Adductor muscle</tissue>
    </source>
</reference>
<keyword evidence="5" id="KW-1185">Reference proteome</keyword>
<dbReference type="InterPro" id="IPR001878">
    <property type="entry name" value="Znf_CCHC"/>
</dbReference>
<keyword evidence="1" id="KW-0863">Zinc-finger</keyword>
<dbReference type="PROSITE" id="PS50158">
    <property type="entry name" value="ZF_CCHC"/>
    <property type="match status" value="1"/>
</dbReference>
<feature type="compositionally biased region" description="Polar residues" evidence="2">
    <location>
        <begin position="193"/>
        <end position="211"/>
    </location>
</feature>
<feature type="compositionally biased region" description="Basic and acidic residues" evidence="2">
    <location>
        <begin position="1"/>
        <end position="14"/>
    </location>
</feature>
<organism evidence="4 5">
    <name type="scientific">Tegillarca granosa</name>
    <name type="common">Malaysian cockle</name>
    <name type="synonym">Anadara granosa</name>
    <dbReference type="NCBI Taxonomy" id="220873"/>
    <lineage>
        <taxon>Eukaryota</taxon>
        <taxon>Metazoa</taxon>
        <taxon>Spiralia</taxon>
        <taxon>Lophotrochozoa</taxon>
        <taxon>Mollusca</taxon>
        <taxon>Bivalvia</taxon>
        <taxon>Autobranchia</taxon>
        <taxon>Pteriomorphia</taxon>
        <taxon>Arcoida</taxon>
        <taxon>Arcoidea</taxon>
        <taxon>Arcidae</taxon>
        <taxon>Tegillarca</taxon>
    </lineage>
</organism>
<feature type="compositionally biased region" description="Basic residues" evidence="2">
    <location>
        <begin position="172"/>
        <end position="183"/>
    </location>
</feature>
<keyword evidence="1" id="KW-0862">Zinc</keyword>
<dbReference type="InterPro" id="IPR036875">
    <property type="entry name" value="Znf_CCHC_sf"/>
</dbReference>
<dbReference type="Proteomes" id="UP001217089">
    <property type="component" value="Unassembled WGS sequence"/>
</dbReference>
<comment type="caution">
    <text evidence="4">The sequence shown here is derived from an EMBL/GenBank/DDBJ whole genome shotgun (WGS) entry which is preliminary data.</text>
</comment>
<feature type="domain" description="CCHC-type" evidence="3">
    <location>
        <begin position="227"/>
        <end position="241"/>
    </location>
</feature>
<accession>A0ABQ9EF24</accession>
<dbReference type="SUPFAM" id="SSF57756">
    <property type="entry name" value="Retrovirus zinc finger-like domains"/>
    <property type="match status" value="1"/>
</dbReference>
<dbReference type="EMBL" id="JARBDR010000908">
    <property type="protein sequence ID" value="KAJ8303785.1"/>
    <property type="molecule type" value="Genomic_DNA"/>
</dbReference>
<evidence type="ECO:0000256" key="2">
    <source>
        <dbReference type="SAM" id="MobiDB-lite"/>
    </source>
</evidence>
<sequence length="247" mass="28896">MSDLDSNSRRQVSRDRRKSSSTHRENSYERHRSKSSSRNRDKSNAFSNVFNDFKSYLDEKLVSFKRELAEDSVEKTENVLKKLKSDNSTTLKFAGNRIQYEFNEEISSYISKIKRAVKSCDYDRVLELCDIIEHKVYKRNKSIKLAEKSPADDLASDSEDEKKMRSAEFRALRKRRQYKRSRKDTKPREDNSNRTPSATAPNPDSVLNGNFRSFRGQRTTANPTDYCFACNQQGHWRKNCPFTIKTT</sequence>
<feature type="region of interest" description="Disordered" evidence="2">
    <location>
        <begin position="1"/>
        <end position="44"/>
    </location>
</feature>
<keyword evidence="1" id="KW-0479">Metal-binding</keyword>
<name>A0ABQ9EF24_TEGGR</name>
<proteinExistence type="predicted"/>
<evidence type="ECO:0000259" key="3">
    <source>
        <dbReference type="PROSITE" id="PS50158"/>
    </source>
</evidence>
<evidence type="ECO:0000313" key="4">
    <source>
        <dbReference type="EMBL" id="KAJ8303785.1"/>
    </source>
</evidence>
<protein>
    <recommendedName>
        <fullName evidence="3">CCHC-type domain-containing protein</fullName>
    </recommendedName>
</protein>
<evidence type="ECO:0000313" key="5">
    <source>
        <dbReference type="Proteomes" id="UP001217089"/>
    </source>
</evidence>
<gene>
    <name evidence="4" type="ORF">KUTeg_018708</name>
</gene>